<sequence length="145" mass="16662">MSILLAASIFQSPFFPRRATYIHGMLEILGSLNPFIDLIALGLLDLGVQFRMEIGTQTKDLYTMKQNEAGLFDRPATLPIGVKSLNEKYCRKDGKRNKIKVKVVFKQVMTSKGRSDLQAFESISSKRKHYNPNEFIRKKKSKRYD</sequence>
<keyword evidence="2" id="KW-1185">Reference proteome</keyword>
<dbReference type="Proteomes" id="UP000789570">
    <property type="component" value="Unassembled WGS sequence"/>
</dbReference>
<comment type="caution">
    <text evidence="1">The sequence shown here is derived from an EMBL/GenBank/DDBJ whole genome shotgun (WGS) entry which is preliminary data.</text>
</comment>
<name>A0A9N9DLR8_9GLOM</name>
<accession>A0A9N9DLR8</accession>
<protein>
    <submittedName>
        <fullName evidence="1">7914_t:CDS:1</fullName>
    </submittedName>
</protein>
<proteinExistence type="predicted"/>
<dbReference type="AlphaFoldDB" id="A0A9N9DLR8"/>
<reference evidence="1" key="1">
    <citation type="submission" date="2021-06" db="EMBL/GenBank/DDBJ databases">
        <authorList>
            <person name="Kallberg Y."/>
            <person name="Tangrot J."/>
            <person name="Rosling A."/>
        </authorList>
    </citation>
    <scope>NUCLEOTIDE SEQUENCE</scope>
    <source>
        <strain evidence="1">UK204</strain>
    </source>
</reference>
<organism evidence="1 2">
    <name type="scientific">Funneliformis caledonium</name>
    <dbReference type="NCBI Taxonomy" id="1117310"/>
    <lineage>
        <taxon>Eukaryota</taxon>
        <taxon>Fungi</taxon>
        <taxon>Fungi incertae sedis</taxon>
        <taxon>Mucoromycota</taxon>
        <taxon>Glomeromycotina</taxon>
        <taxon>Glomeromycetes</taxon>
        <taxon>Glomerales</taxon>
        <taxon>Glomeraceae</taxon>
        <taxon>Funneliformis</taxon>
    </lineage>
</organism>
<dbReference type="EMBL" id="CAJVPQ010004067">
    <property type="protein sequence ID" value="CAG8643682.1"/>
    <property type="molecule type" value="Genomic_DNA"/>
</dbReference>
<evidence type="ECO:0000313" key="2">
    <source>
        <dbReference type="Proteomes" id="UP000789570"/>
    </source>
</evidence>
<evidence type="ECO:0000313" key="1">
    <source>
        <dbReference type="EMBL" id="CAG8643682.1"/>
    </source>
</evidence>
<gene>
    <name evidence="1" type="ORF">FCALED_LOCUS10699</name>
</gene>